<dbReference type="InterPro" id="IPR050736">
    <property type="entry name" value="Sensor_HK_Regulatory"/>
</dbReference>
<dbReference type="GO" id="GO:0000155">
    <property type="term" value="F:phosphorelay sensor kinase activity"/>
    <property type="evidence" value="ECO:0007669"/>
    <property type="project" value="InterPro"/>
</dbReference>
<dbReference type="SMART" id="SM00091">
    <property type="entry name" value="PAS"/>
    <property type="match status" value="1"/>
</dbReference>
<dbReference type="SUPFAM" id="SSF55785">
    <property type="entry name" value="PYP-like sensor domain (PAS domain)"/>
    <property type="match status" value="1"/>
</dbReference>
<dbReference type="InterPro" id="IPR013656">
    <property type="entry name" value="PAS_4"/>
</dbReference>
<dbReference type="PANTHER" id="PTHR43711">
    <property type="entry name" value="TWO-COMPONENT HISTIDINE KINASE"/>
    <property type="match status" value="1"/>
</dbReference>
<accession>A0A4C2EHE5</accession>
<dbReference type="CDD" id="cd00130">
    <property type="entry name" value="PAS"/>
    <property type="match status" value="1"/>
</dbReference>
<evidence type="ECO:0000259" key="8">
    <source>
        <dbReference type="PROSITE" id="PS50113"/>
    </source>
</evidence>
<dbReference type="InterPro" id="IPR036097">
    <property type="entry name" value="HisK_dim/P_sf"/>
</dbReference>
<feature type="domain" description="PAC" evidence="8">
    <location>
        <begin position="76"/>
        <end position="127"/>
    </location>
</feature>
<dbReference type="InterPro" id="IPR005467">
    <property type="entry name" value="His_kinase_dom"/>
</dbReference>
<dbReference type="InterPro" id="IPR003594">
    <property type="entry name" value="HATPase_dom"/>
</dbReference>
<evidence type="ECO:0000259" key="6">
    <source>
        <dbReference type="PROSITE" id="PS50109"/>
    </source>
</evidence>
<dbReference type="AlphaFoldDB" id="A0A4C2EHE5"/>
<evidence type="ECO:0000259" key="7">
    <source>
        <dbReference type="PROSITE" id="PS50112"/>
    </source>
</evidence>
<name>A0A4C2EHE5_9EURY</name>
<dbReference type="EMBL" id="BIXZ01000002">
    <property type="protein sequence ID" value="GCF13921.1"/>
    <property type="molecule type" value="Genomic_DNA"/>
</dbReference>
<feature type="domain" description="PAS" evidence="7">
    <location>
        <begin position="4"/>
        <end position="74"/>
    </location>
</feature>
<dbReference type="InterPro" id="IPR000700">
    <property type="entry name" value="PAS-assoc_C"/>
</dbReference>
<evidence type="ECO:0000313" key="10">
    <source>
        <dbReference type="Proteomes" id="UP000304382"/>
    </source>
</evidence>
<dbReference type="NCBIfam" id="TIGR00229">
    <property type="entry name" value="sensory_box"/>
    <property type="match status" value="1"/>
</dbReference>
<keyword evidence="5" id="KW-0902">Two-component regulatory system</keyword>
<dbReference type="SMART" id="SM00387">
    <property type="entry name" value="HATPase_c"/>
    <property type="match status" value="1"/>
</dbReference>
<keyword evidence="4" id="KW-0418">Kinase</keyword>
<evidence type="ECO:0000256" key="5">
    <source>
        <dbReference type="ARBA" id="ARBA00023012"/>
    </source>
</evidence>
<dbReference type="EC" id="2.7.13.3" evidence="2"/>
<dbReference type="Gene3D" id="3.30.565.10">
    <property type="entry name" value="Histidine kinase-like ATPase, C-terminal domain"/>
    <property type="match status" value="1"/>
</dbReference>
<comment type="caution">
    <text evidence="9">The sequence shown here is derived from an EMBL/GenBank/DDBJ whole genome shotgun (WGS) entry which is preliminary data.</text>
</comment>
<sequence length="344" mass="37664">MEDRCRVLSAAIETLDDVFYVYDANGELAYWNARLNELFDLTDDELAGMAPTEFFVEDDRAAVEAAIAEVFDQGWTTVEARAETTEGVVRFELTGRLLTAADGTIQGFSGVGRDVTERREQAWHLQRQNDRLTEFADLLAHDLRTPLAVTSGHLELAAQETASEHIEAARDGLKRLESIIDDLRTATREGTLATEKTTVNLADVATVAWSHVETDRAVLDQPPSILVQGDENRLLRLFENVFANAVTHGPAADEESEDGDRPHLTVRVEATPEGFAIEDDGRGIDPDIREWVFDPGASQTADGTGFGLYITRAIAEAHGWAVRITAAKSGGARFEFDVGADTAC</sequence>
<evidence type="ECO:0000256" key="1">
    <source>
        <dbReference type="ARBA" id="ARBA00000085"/>
    </source>
</evidence>
<gene>
    <name evidence="9" type="ORF">Harman_18560</name>
</gene>
<proteinExistence type="predicted"/>
<evidence type="ECO:0000256" key="3">
    <source>
        <dbReference type="ARBA" id="ARBA00022679"/>
    </source>
</evidence>
<dbReference type="PANTHER" id="PTHR43711:SF1">
    <property type="entry name" value="HISTIDINE KINASE 1"/>
    <property type="match status" value="1"/>
</dbReference>
<dbReference type="Proteomes" id="UP000304382">
    <property type="component" value="Unassembled WGS sequence"/>
</dbReference>
<keyword evidence="10" id="KW-1185">Reference proteome</keyword>
<dbReference type="Gene3D" id="3.30.450.20">
    <property type="entry name" value="PAS domain"/>
    <property type="match status" value="1"/>
</dbReference>
<comment type="catalytic activity">
    <reaction evidence="1">
        <text>ATP + protein L-histidine = ADP + protein N-phospho-L-histidine.</text>
        <dbReference type="EC" id="2.7.13.3"/>
    </reaction>
</comment>
<protein>
    <recommendedName>
        <fullName evidence="2">histidine kinase</fullName>
        <ecNumber evidence="2">2.7.13.3</ecNumber>
    </recommendedName>
</protein>
<dbReference type="PROSITE" id="PS50113">
    <property type="entry name" value="PAC"/>
    <property type="match status" value="1"/>
</dbReference>
<dbReference type="InterPro" id="IPR035965">
    <property type="entry name" value="PAS-like_dom_sf"/>
</dbReference>
<dbReference type="InterPro" id="IPR000014">
    <property type="entry name" value="PAS"/>
</dbReference>
<dbReference type="SMART" id="SM00388">
    <property type="entry name" value="HisKA"/>
    <property type="match status" value="1"/>
</dbReference>
<dbReference type="InterPro" id="IPR003661">
    <property type="entry name" value="HisK_dim/P_dom"/>
</dbReference>
<dbReference type="Pfam" id="PF08448">
    <property type="entry name" value="PAS_4"/>
    <property type="match status" value="1"/>
</dbReference>
<evidence type="ECO:0000256" key="2">
    <source>
        <dbReference type="ARBA" id="ARBA00012438"/>
    </source>
</evidence>
<reference evidence="9 10" key="1">
    <citation type="submission" date="2019-02" db="EMBL/GenBank/DDBJ databases">
        <title>Haloarcula mannanilyticum sp. nov., a mannan degrading haloarchaeon isolated from commercial salt.</title>
        <authorList>
            <person name="Enomoto S."/>
            <person name="Shimane Y."/>
            <person name="Kamekura M."/>
            <person name="Ito T."/>
            <person name="Moriya O."/>
            <person name="Ihara K."/>
            <person name="Takahashi-Ando N."/>
            <person name="Fukushima Y."/>
            <person name="Yoshida Y."/>
            <person name="Usama R."/>
            <person name="Takai K."/>
            <person name="Minegishi H."/>
        </authorList>
    </citation>
    <scope>NUCLEOTIDE SEQUENCE [LARGE SCALE GENOMIC DNA]</scope>
    <source>
        <strain evidence="9 10">MD130-1</strain>
    </source>
</reference>
<dbReference type="CDD" id="cd00082">
    <property type="entry name" value="HisKA"/>
    <property type="match status" value="1"/>
</dbReference>
<dbReference type="Pfam" id="PF02518">
    <property type="entry name" value="HATPase_c"/>
    <property type="match status" value="1"/>
</dbReference>
<dbReference type="PROSITE" id="PS50109">
    <property type="entry name" value="HIS_KIN"/>
    <property type="match status" value="1"/>
</dbReference>
<feature type="domain" description="Histidine kinase" evidence="6">
    <location>
        <begin position="138"/>
        <end position="342"/>
    </location>
</feature>
<keyword evidence="3" id="KW-0808">Transferase</keyword>
<evidence type="ECO:0000256" key="4">
    <source>
        <dbReference type="ARBA" id="ARBA00022777"/>
    </source>
</evidence>
<dbReference type="Gene3D" id="1.10.287.130">
    <property type="match status" value="1"/>
</dbReference>
<evidence type="ECO:0000313" key="9">
    <source>
        <dbReference type="EMBL" id="GCF13921.1"/>
    </source>
</evidence>
<dbReference type="SUPFAM" id="SSF47384">
    <property type="entry name" value="Homodimeric domain of signal transducing histidine kinase"/>
    <property type="match status" value="1"/>
</dbReference>
<dbReference type="InterPro" id="IPR036890">
    <property type="entry name" value="HATPase_C_sf"/>
</dbReference>
<dbReference type="SUPFAM" id="SSF55874">
    <property type="entry name" value="ATPase domain of HSP90 chaperone/DNA topoisomerase II/histidine kinase"/>
    <property type="match status" value="1"/>
</dbReference>
<organism evidence="9 10">
    <name type="scientific">Haloarcula mannanilytica</name>
    <dbReference type="NCBI Taxonomy" id="2509225"/>
    <lineage>
        <taxon>Archaea</taxon>
        <taxon>Methanobacteriati</taxon>
        <taxon>Methanobacteriota</taxon>
        <taxon>Stenosarchaea group</taxon>
        <taxon>Halobacteria</taxon>
        <taxon>Halobacteriales</taxon>
        <taxon>Haloarculaceae</taxon>
        <taxon>Haloarcula</taxon>
    </lineage>
</organism>
<dbReference type="OrthoDB" id="8127at2157"/>
<dbReference type="PROSITE" id="PS50112">
    <property type="entry name" value="PAS"/>
    <property type="match status" value="1"/>
</dbReference>
<dbReference type="Pfam" id="PF00512">
    <property type="entry name" value="HisKA"/>
    <property type="match status" value="1"/>
</dbReference>
<dbReference type="RefSeq" id="WP_137683517.1">
    <property type="nucleotide sequence ID" value="NZ_BIXZ01000002.1"/>
</dbReference>